<dbReference type="EMBL" id="FYEW01000002">
    <property type="protein sequence ID" value="SNC75269.1"/>
    <property type="molecule type" value="Genomic_DNA"/>
</dbReference>
<dbReference type="AlphaFoldDB" id="A0A212UAL9"/>
<organism evidence="2 3">
    <name type="scientific">Hymenobacter gelipurpurascens</name>
    <dbReference type="NCBI Taxonomy" id="89968"/>
    <lineage>
        <taxon>Bacteria</taxon>
        <taxon>Pseudomonadati</taxon>
        <taxon>Bacteroidota</taxon>
        <taxon>Cytophagia</taxon>
        <taxon>Cytophagales</taxon>
        <taxon>Hymenobacteraceae</taxon>
        <taxon>Hymenobacter</taxon>
    </lineage>
</organism>
<keyword evidence="1" id="KW-0472">Membrane</keyword>
<evidence type="ECO:0000313" key="2">
    <source>
        <dbReference type="EMBL" id="SNC75269.1"/>
    </source>
</evidence>
<gene>
    <name evidence="2" type="ORF">SAMN06265337_2790</name>
</gene>
<keyword evidence="1" id="KW-1133">Transmembrane helix</keyword>
<reference evidence="3" key="1">
    <citation type="submission" date="2017-06" db="EMBL/GenBank/DDBJ databases">
        <authorList>
            <person name="Varghese N."/>
            <person name="Submissions S."/>
        </authorList>
    </citation>
    <scope>NUCLEOTIDE SEQUENCE [LARGE SCALE GENOMIC DNA]</scope>
    <source>
        <strain evidence="3">DSM 11116</strain>
    </source>
</reference>
<evidence type="ECO:0000256" key="1">
    <source>
        <dbReference type="SAM" id="Phobius"/>
    </source>
</evidence>
<feature type="transmembrane region" description="Helical" evidence="1">
    <location>
        <begin position="18"/>
        <end position="43"/>
    </location>
</feature>
<dbReference type="Proteomes" id="UP000198131">
    <property type="component" value="Unassembled WGS sequence"/>
</dbReference>
<sequence>MCGTQRGAPKDYLLKGNFFTSLVMTRVLYSAFRLGFLLWLFWLPGPVRATMQSAPAQGTLAQELAGENPFFTSEQEFRFTLVLPIDDILRDRGANPALHAATLLYQDETGKKTSLPVQVRVRGNRRKDPTVCDFPPLLISFPKAFSASTPFGKVQELKMTTHCLEDSYVLREYLVYKLYNALTTMSFRARLCRVTYQDANGKRKSAEHQSFLLEEASAMALRNKATIIPKLFFIGMQHTDQRKMAMVAFFQYMIGNTDWSVPYRHNIRLLSPDKNATCIPVPYDFDYCGLVMTPYAEPPPQLGITSVRQRLFRGYGFSEEIYKETRTLFNDHQKAFYNIYELCPYLSKDEKLFASRFLEDFYKTLNDPKDFERNIVRVGRRNEKQYTNIKGL</sequence>
<accession>A0A212UAL9</accession>
<protein>
    <submittedName>
        <fullName evidence="2">Uncharacterized protein</fullName>
    </submittedName>
</protein>
<evidence type="ECO:0000313" key="3">
    <source>
        <dbReference type="Proteomes" id="UP000198131"/>
    </source>
</evidence>
<keyword evidence="1" id="KW-0812">Transmembrane</keyword>
<keyword evidence="3" id="KW-1185">Reference proteome</keyword>
<name>A0A212UAL9_9BACT</name>
<proteinExistence type="predicted"/>